<evidence type="ECO:0000313" key="2">
    <source>
        <dbReference type="EMBL" id="KAK4088833.1"/>
    </source>
</evidence>
<evidence type="ECO:0000256" key="1">
    <source>
        <dbReference type="SAM" id="MobiDB-lite"/>
    </source>
</evidence>
<reference evidence="2 3" key="1">
    <citation type="journal article" date="2024" name="Microbiol. Resour. Announc.">
        <title>Genome annotations for the ascomycete fungi Trichoderma harzianum, Trichoderma aggressivum, and Purpureocillium lilacinum.</title>
        <authorList>
            <person name="Beijen E.P.W."/>
            <person name="Ohm R.A."/>
        </authorList>
    </citation>
    <scope>NUCLEOTIDE SEQUENCE [LARGE SCALE GENOMIC DNA]</scope>
    <source>
        <strain evidence="2 3">CBS 150709</strain>
    </source>
</reference>
<gene>
    <name evidence="2" type="ORF">Purlil1_6686</name>
</gene>
<dbReference type="Proteomes" id="UP001287286">
    <property type="component" value="Unassembled WGS sequence"/>
</dbReference>
<feature type="compositionally biased region" description="Pro residues" evidence="1">
    <location>
        <begin position="21"/>
        <end position="33"/>
    </location>
</feature>
<organism evidence="2 3">
    <name type="scientific">Purpureocillium lilacinum</name>
    <name type="common">Paecilomyces lilacinus</name>
    <dbReference type="NCBI Taxonomy" id="33203"/>
    <lineage>
        <taxon>Eukaryota</taxon>
        <taxon>Fungi</taxon>
        <taxon>Dikarya</taxon>
        <taxon>Ascomycota</taxon>
        <taxon>Pezizomycotina</taxon>
        <taxon>Sordariomycetes</taxon>
        <taxon>Hypocreomycetidae</taxon>
        <taxon>Hypocreales</taxon>
        <taxon>Ophiocordycipitaceae</taxon>
        <taxon>Purpureocillium</taxon>
    </lineage>
</organism>
<comment type="caution">
    <text evidence="2">The sequence shown here is derived from an EMBL/GenBank/DDBJ whole genome shotgun (WGS) entry which is preliminary data.</text>
</comment>
<keyword evidence="3" id="KW-1185">Reference proteome</keyword>
<sequence>MSMPPSHQRAPQLTRSSAHAAPPPSEHYPPPLTRARPPPRCLAALSICRLAASSQWKCALPICVCGVAHGPSSAHQSQPALPVRTQLSPMLQPRHAVLQILSDAWRKLGNILLQPKQLGIRFRRPAGVHAADLGHVLSAPRL</sequence>
<proteinExistence type="predicted"/>
<evidence type="ECO:0000313" key="3">
    <source>
        <dbReference type="Proteomes" id="UP001287286"/>
    </source>
</evidence>
<feature type="region of interest" description="Disordered" evidence="1">
    <location>
        <begin position="1"/>
        <end position="33"/>
    </location>
</feature>
<accession>A0ABR0BZA2</accession>
<name>A0ABR0BZA2_PURLI</name>
<protein>
    <submittedName>
        <fullName evidence="2">Uncharacterized protein</fullName>
    </submittedName>
</protein>
<dbReference type="EMBL" id="JAWRVI010000022">
    <property type="protein sequence ID" value="KAK4088833.1"/>
    <property type="molecule type" value="Genomic_DNA"/>
</dbReference>